<feature type="compositionally biased region" description="Polar residues" evidence="1">
    <location>
        <begin position="105"/>
        <end position="127"/>
    </location>
</feature>
<dbReference type="EMBL" id="KN837111">
    <property type="protein sequence ID" value="KIJ45754.1"/>
    <property type="molecule type" value="Genomic_DNA"/>
</dbReference>
<sequence length="440" mass="46807">MSKQQEALQFLDDLDALNVPAAPKPSDATSIQAPPSANEAEALAFLDEITQKSSEPTRTTTVPTVQPRTGTPRTASRISLRKGADGVTVSRSASPAPSLGHGRVGSSSATDKAPTTGTSSPPAQQETPAAGLWGWGSVWSTASAAVKQARNVVDEQVKNLPKNEQAKKWSEGMMEYVKNAQLDKLGQDIKSVGLSTFNDLLNVVAPPIAEHEVIQVVLGHDMRGYDGVENLVYQALAKVMEQVEGGDLVVNKGEESKPKEASKGQSGRDLGPVEGFDAALKLAQANIEELVKNNPENASKQSSSNPTTYSQVYLRLQPYLTSLPSVSTSTNPEAPSTSHAPTHMQFLLYLTSPSHSITQYTTTQTLPKRWVDAFQAEDAAGKGGDVNAWVEDVLVDILRVGLEVIGQEYIAERMGWGKAPDAPSGNAVEKAAEEKAAPAS</sequence>
<protein>
    <recommendedName>
        <fullName evidence="4">Maintenance of telomere capping protein 1</fullName>
    </recommendedName>
</protein>
<dbReference type="Proteomes" id="UP000054279">
    <property type="component" value="Unassembled WGS sequence"/>
</dbReference>
<dbReference type="PANTHER" id="PTHR28265">
    <property type="entry name" value="MAINTENANCE OF TELOMERE CAPPING PROTEIN 1"/>
    <property type="match status" value="1"/>
</dbReference>
<organism evidence="2 3">
    <name type="scientific">Sphaerobolus stellatus (strain SS14)</name>
    <dbReference type="NCBI Taxonomy" id="990650"/>
    <lineage>
        <taxon>Eukaryota</taxon>
        <taxon>Fungi</taxon>
        <taxon>Dikarya</taxon>
        <taxon>Basidiomycota</taxon>
        <taxon>Agaricomycotina</taxon>
        <taxon>Agaricomycetes</taxon>
        <taxon>Phallomycetidae</taxon>
        <taxon>Geastrales</taxon>
        <taxon>Sphaerobolaceae</taxon>
        <taxon>Sphaerobolus</taxon>
    </lineage>
</organism>
<dbReference type="Pfam" id="PF10310">
    <property type="entry name" value="DUF5427"/>
    <property type="match status" value="1"/>
</dbReference>
<evidence type="ECO:0000313" key="3">
    <source>
        <dbReference type="Proteomes" id="UP000054279"/>
    </source>
</evidence>
<feature type="region of interest" description="Disordered" evidence="1">
    <location>
        <begin position="18"/>
        <end position="129"/>
    </location>
</feature>
<feature type="region of interest" description="Disordered" evidence="1">
    <location>
        <begin position="249"/>
        <end position="270"/>
    </location>
</feature>
<feature type="region of interest" description="Disordered" evidence="1">
    <location>
        <begin position="416"/>
        <end position="440"/>
    </location>
</feature>
<evidence type="ECO:0000256" key="1">
    <source>
        <dbReference type="SAM" id="MobiDB-lite"/>
    </source>
</evidence>
<proteinExistence type="predicted"/>
<feature type="compositionally biased region" description="Low complexity" evidence="1">
    <location>
        <begin position="56"/>
        <end position="74"/>
    </location>
</feature>
<accession>A0A0C9VFH9</accession>
<keyword evidence="3" id="KW-1185">Reference proteome</keyword>
<dbReference type="InterPro" id="IPR018814">
    <property type="entry name" value="DUF5427"/>
</dbReference>
<gene>
    <name evidence="2" type="ORF">M422DRAFT_227516</name>
</gene>
<feature type="compositionally biased region" description="Basic and acidic residues" evidence="1">
    <location>
        <begin position="430"/>
        <end position="440"/>
    </location>
</feature>
<name>A0A0C9VFH9_SPHS4</name>
<evidence type="ECO:0008006" key="4">
    <source>
        <dbReference type="Google" id="ProtNLM"/>
    </source>
</evidence>
<reference evidence="2 3" key="1">
    <citation type="submission" date="2014-06" db="EMBL/GenBank/DDBJ databases">
        <title>Evolutionary Origins and Diversification of the Mycorrhizal Mutualists.</title>
        <authorList>
            <consortium name="DOE Joint Genome Institute"/>
            <consortium name="Mycorrhizal Genomics Consortium"/>
            <person name="Kohler A."/>
            <person name="Kuo A."/>
            <person name="Nagy L.G."/>
            <person name="Floudas D."/>
            <person name="Copeland A."/>
            <person name="Barry K.W."/>
            <person name="Cichocki N."/>
            <person name="Veneault-Fourrey C."/>
            <person name="LaButti K."/>
            <person name="Lindquist E.A."/>
            <person name="Lipzen A."/>
            <person name="Lundell T."/>
            <person name="Morin E."/>
            <person name="Murat C."/>
            <person name="Riley R."/>
            <person name="Ohm R."/>
            <person name="Sun H."/>
            <person name="Tunlid A."/>
            <person name="Henrissat B."/>
            <person name="Grigoriev I.V."/>
            <person name="Hibbett D.S."/>
            <person name="Martin F."/>
        </authorList>
    </citation>
    <scope>NUCLEOTIDE SEQUENCE [LARGE SCALE GENOMIC DNA]</scope>
    <source>
        <strain evidence="2 3">SS14</strain>
    </source>
</reference>
<dbReference type="AlphaFoldDB" id="A0A0C9VFH9"/>
<dbReference type="PANTHER" id="PTHR28265:SF1">
    <property type="entry name" value="MAINTENANCE OF TELOMERE CAPPING PROTEIN 1"/>
    <property type="match status" value="1"/>
</dbReference>
<dbReference type="OrthoDB" id="5594977at2759"/>
<feature type="compositionally biased region" description="Basic and acidic residues" evidence="1">
    <location>
        <begin position="252"/>
        <end position="262"/>
    </location>
</feature>
<dbReference type="HOGENOM" id="CLU_034224_1_0_1"/>
<evidence type="ECO:0000313" key="2">
    <source>
        <dbReference type="EMBL" id="KIJ45754.1"/>
    </source>
</evidence>